<proteinExistence type="inferred from homology"/>
<dbReference type="SUPFAM" id="SSF82866">
    <property type="entry name" value="Multidrug efflux transporter AcrB transmembrane domain"/>
    <property type="match status" value="2"/>
</dbReference>
<comment type="subcellular location">
    <subcellularLocation>
        <location evidence="1">Cell membrane</location>
        <topology evidence="1">Multi-pass membrane protein</topology>
    </subcellularLocation>
</comment>
<dbReference type="RefSeq" id="WP_322132283.1">
    <property type="nucleotide sequence ID" value="NZ_CP085036.1"/>
</dbReference>
<feature type="transmembrane region" description="Helical" evidence="7">
    <location>
        <begin position="167"/>
        <end position="191"/>
    </location>
</feature>
<feature type="transmembrane region" description="Helical" evidence="7">
    <location>
        <begin position="625"/>
        <end position="651"/>
    </location>
</feature>
<keyword evidence="4 7" id="KW-0812">Transmembrane</keyword>
<dbReference type="PANTHER" id="PTHR33406:SF11">
    <property type="entry name" value="MEMBRANE PROTEIN SCO6666-RELATED"/>
    <property type="match status" value="1"/>
</dbReference>
<sequence length="714" mass="73731">MLRSLGAWVARRRLTVLSVWAVLFVAGLGLSGAVFDSAAEIPNAPAGSESLEVARLVDEVDPGGPTVVAVIEGEDFFDRALIASASAVMEQIRAIPGVVTVTDAYTGGGLSSDDGRSSLAVIELDEGLSADDAVSVAREVASLLHTIEPADVLVGGEVLAEEAFVDLAITGAAIGEGAAILILLVLLVVILGGFRIGVLPVVTAITTIAVSLLVLSGLLSVVSVNEFAVNVVTVLGIGLAVDYGILVIFRFREERLRMPDPVDAVASAVDTAGRAVLVSAVIVCVSLAGLFLLGDPLLSGMAVGGAIAVVVAALASVTLVPAWISLVHRWIPSSGQRTWSRPRPRTGTDARRLVPRLAAFAQRRPALVTVSATLFLVILAAPLTTLTLGSSDIRSLPAGAEERRAYEATITRFDELGVEPIVVSVDGDIGDPAVVPILDRVAALPGVVDAEALIPDLPEGTAIIALTPEGDATGAAAQQLVRDVRAVDADLPIAVGGPAAELVDTLDHLAERLAIAAVVVLVATFVLLFALTRSVIVPLKTLLLNSLTIAATLGVVVAVFQWGWGAGILGFTPWGAVDASTPLLIGLLAFGLSMDYAVFLIARITEHWRARDRTLTPRAASDKAVLAGITQTAPVVTLAALAISIVFIGFAAGDLLAMKEVGVGMVVAILLDVTIIRGLLMPAVMTLLGSANWWAPRFARSRTVPAGGGAREGR</sequence>
<evidence type="ECO:0000313" key="10">
    <source>
        <dbReference type="Proteomes" id="UP001160142"/>
    </source>
</evidence>
<dbReference type="Gene3D" id="1.20.1640.10">
    <property type="entry name" value="Multidrug efflux transporter AcrB transmembrane domain"/>
    <property type="match status" value="2"/>
</dbReference>
<evidence type="ECO:0000259" key="8">
    <source>
        <dbReference type="PROSITE" id="PS50156"/>
    </source>
</evidence>
<name>A0ABT6KLC2_9MICO</name>
<evidence type="ECO:0000256" key="7">
    <source>
        <dbReference type="SAM" id="Phobius"/>
    </source>
</evidence>
<dbReference type="Pfam" id="PF03176">
    <property type="entry name" value="MMPL"/>
    <property type="match status" value="2"/>
</dbReference>
<feature type="transmembrane region" description="Helical" evidence="7">
    <location>
        <begin position="543"/>
        <end position="564"/>
    </location>
</feature>
<keyword evidence="10" id="KW-1185">Reference proteome</keyword>
<organism evidence="9 10">
    <name type="scientific">Antiquaquibacter oligotrophicus</name>
    <dbReference type="NCBI Taxonomy" id="2880260"/>
    <lineage>
        <taxon>Bacteria</taxon>
        <taxon>Bacillati</taxon>
        <taxon>Actinomycetota</taxon>
        <taxon>Actinomycetes</taxon>
        <taxon>Micrococcales</taxon>
        <taxon>Microbacteriaceae</taxon>
        <taxon>Antiquaquibacter</taxon>
    </lineage>
</organism>
<feature type="transmembrane region" description="Helical" evidence="7">
    <location>
        <begin position="584"/>
        <end position="604"/>
    </location>
</feature>
<feature type="transmembrane region" description="Helical" evidence="7">
    <location>
        <begin position="305"/>
        <end position="327"/>
    </location>
</feature>
<accession>A0ABT6KLC2</accession>
<evidence type="ECO:0000256" key="3">
    <source>
        <dbReference type="ARBA" id="ARBA00022475"/>
    </source>
</evidence>
<keyword evidence="3" id="KW-1003">Cell membrane</keyword>
<feature type="transmembrane region" description="Helical" evidence="7">
    <location>
        <begin position="198"/>
        <end position="221"/>
    </location>
</feature>
<protein>
    <submittedName>
        <fullName evidence="9">RND superfamily putative drug exporter</fullName>
    </submittedName>
</protein>
<evidence type="ECO:0000256" key="1">
    <source>
        <dbReference type="ARBA" id="ARBA00004651"/>
    </source>
</evidence>
<keyword evidence="6 7" id="KW-0472">Membrane</keyword>
<evidence type="ECO:0000256" key="6">
    <source>
        <dbReference type="ARBA" id="ARBA00023136"/>
    </source>
</evidence>
<gene>
    <name evidence="9" type="ORF">M2152_000089</name>
</gene>
<dbReference type="PANTHER" id="PTHR33406">
    <property type="entry name" value="MEMBRANE PROTEIN MJ1562-RELATED"/>
    <property type="match status" value="1"/>
</dbReference>
<evidence type="ECO:0000313" key="9">
    <source>
        <dbReference type="EMBL" id="MDH6179907.1"/>
    </source>
</evidence>
<comment type="similarity">
    <text evidence="2">Belongs to the resistance-nodulation-cell division (RND) (TC 2.A.6) family. MmpL subfamily.</text>
</comment>
<feature type="transmembrane region" description="Helical" evidence="7">
    <location>
        <begin position="227"/>
        <end position="251"/>
    </location>
</feature>
<feature type="transmembrane region" description="Helical" evidence="7">
    <location>
        <begin position="272"/>
        <end position="293"/>
    </location>
</feature>
<dbReference type="Proteomes" id="UP001160142">
    <property type="component" value="Unassembled WGS sequence"/>
</dbReference>
<feature type="transmembrane region" description="Helical" evidence="7">
    <location>
        <begin position="663"/>
        <end position="688"/>
    </location>
</feature>
<feature type="transmembrane region" description="Helical" evidence="7">
    <location>
        <begin position="366"/>
        <end position="388"/>
    </location>
</feature>
<evidence type="ECO:0000256" key="5">
    <source>
        <dbReference type="ARBA" id="ARBA00022989"/>
    </source>
</evidence>
<dbReference type="EMBL" id="JARXVQ010000001">
    <property type="protein sequence ID" value="MDH6179907.1"/>
    <property type="molecule type" value="Genomic_DNA"/>
</dbReference>
<dbReference type="InterPro" id="IPR004869">
    <property type="entry name" value="MMPL_dom"/>
</dbReference>
<comment type="caution">
    <text evidence="9">The sequence shown here is derived from an EMBL/GenBank/DDBJ whole genome shotgun (WGS) entry which is preliminary data.</text>
</comment>
<dbReference type="PROSITE" id="PS50156">
    <property type="entry name" value="SSD"/>
    <property type="match status" value="1"/>
</dbReference>
<keyword evidence="5 7" id="KW-1133">Transmembrane helix</keyword>
<feature type="domain" description="SSD" evidence="8">
    <location>
        <begin position="196"/>
        <end position="326"/>
    </location>
</feature>
<reference evidence="9 10" key="1">
    <citation type="submission" date="2023-04" db="EMBL/GenBank/DDBJ databases">
        <title>Genome Encyclopedia of Bacteria and Archaea VI: Functional Genomics of Type Strains.</title>
        <authorList>
            <person name="Whitman W."/>
        </authorList>
    </citation>
    <scope>NUCLEOTIDE SEQUENCE [LARGE SCALE GENOMIC DNA]</scope>
    <source>
        <strain evidence="9 10">SG_E_30_P1</strain>
    </source>
</reference>
<dbReference type="InterPro" id="IPR050545">
    <property type="entry name" value="Mycobact_MmpL"/>
</dbReference>
<evidence type="ECO:0000256" key="2">
    <source>
        <dbReference type="ARBA" id="ARBA00010157"/>
    </source>
</evidence>
<evidence type="ECO:0000256" key="4">
    <source>
        <dbReference type="ARBA" id="ARBA00022692"/>
    </source>
</evidence>
<feature type="transmembrane region" description="Helical" evidence="7">
    <location>
        <begin position="513"/>
        <end position="531"/>
    </location>
</feature>
<dbReference type="InterPro" id="IPR000731">
    <property type="entry name" value="SSD"/>
</dbReference>